<organism evidence="1 2">
    <name type="scientific">Rhizophagus irregularis</name>
    <dbReference type="NCBI Taxonomy" id="588596"/>
    <lineage>
        <taxon>Eukaryota</taxon>
        <taxon>Fungi</taxon>
        <taxon>Fungi incertae sedis</taxon>
        <taxon>Mucoromycota</taxon>
        <taxon>Glomeromycotina</taxon>
        <taxon>Glomeromycetes</taxon>
        <taxon>Glomerales</taxon>
        <taxon>Glomeraceae</taxon>
        <taxon>Rhizophagus</taxon>
    </lineage>
</organism>
<accession>A0A2N0QTI6</accession>
<evidence type="ECO:0000313" key="1">
    <source>
        <dbReference type="EMBL" id="PKC54388.1"/>
    </source>
</evidence>
<dbReference type="VEuPathDB" id="FungiDB:RhiirA1_429897"/>
<name>A0A2N0QTI6_9GLOM</name>
<reference evidence="1 2" key="1">
    <citation type="submission" date="2017-10" db="EMBL/GenBank/DDBJ databases">
        <title>Extensive intraspecific genome diversity in a model arbuscular mycorrhizal fungus.</title>
        <authorList>
            <person name="Chen E.C.H."/>
            <person name="Morin E."/>
            <person name="Baudet D."/>
            <person name="Noel J."/>
            <person name="Ndikumana S."/>
            <person name="Charron P."/>
            <person name="St-Onge C."/>
            <person name="Giorgi J."/>
            <person name="Grigoriev I.V."/>
            <person name="Roux C."/>
            <person name="Martin F.M."/>
            <person name="Corradi N."/>
        </authorList>
    </citation>
    <scope>NUCLEOTIDE SEQUENCE [LARGE SCALE GENOMIC DNA]</scope>
    <source>
        <strain evidence="1 2">A1</strain>
    </source>
</reference>
<comment type="caution">
    <text evidence="1">The sequence shown here is derived from an EMBL/GenBank/DDBJ whole genome shotgun (WGS) entry which is preliminary data.</text>
</comment>
<sequence>MENLKNASIDIDNMEKLYEISVVIIKVKNEPDIPKKFLGHLKKVGSYTSSLMAIIKCACMKEYKVP</sequence>
<protein>
    <submittedName>
        <fullName evidence="1">Uncharacterized protein</fullName>
    </submittedName>
</protein>
<dbReference type="AlphaFoldDB" id="A0A2N0QTI6"/>
<dbReference type="Proteomes" id="UP000232688">
    <property type="component" value="Unassembled WGS sequence"/>
</dbReference>
<gene>
    <name evidence="1" type="ORF">RhiirA1_429897</name>
</gene>
<proteinExistence type="predicted"/>
<evidence type="ECO:0000313" key="2">
    <source>
        <dbReference type="Proteomes" id="UP000232688"/>
    </source>
</evidence>
<dbReference type="EMBL" id="LLXH01003299">
    <property type="protein sequence ID" value="PKC54388.1"/>
    <property type="molecule type" value="Genomic_DNA"/>
</dbReference>
<reference evidence="1 2" key="2">
    <citation type="submission" date="2017-10" db="EMBL/GenBank/DDBJ databases">
        <title>Genome analyses suggest a sexual origin of heterokaryosis in a supposedly ancient asexual fungus.</title>
        <authorList>
            <person name="Corradi N."/>
            <person name="Sedzielewska K."/>
            <person name="Noel J."/>
            <person name="Charron P."/>
            <person name="Farinelli L."/>
            <person name="Marton T."/>
            <person name="Kruger M."/>
            <person name="Pelin A."/>
            <person name="Brachmann A."/>
            <person name="Corradi N."/>
        </authorList>
    </citation>
    <scope>NUCLEOTIDE SEQUENCE [LARGE SCALE GENOMIC DNA]</scope>
    <source>
        <strain evidence="1 2">A1</strain>
    </source>
</reference>